<evidence type="ECO:0000313" key="8">
    <source>
        <dbReference type="Proteomes" id="UP001195483"/>
    </source>
</evidence>
<reference evidence="7" key="1">
    <citation type="journal article" date="2021" name="Genome Biol. Evol.">
        <title>A High-Quality Reference Genome for a Parasitic Bivalve with Doubly Uniparental Inheritance (Bivalvia: Unionida).</title>
        <authorList>
            <person name="Smith C.H."/>
        </authorList>
    </citation>
    <scope>NUCLEOTIDE SEQUENCE</scope>
    <source>
        <strain evidence="7">CHS0354</strain>
    </source>
</reference>
<gene>
    <name evidence="7" type="ORF">CHS0354_014095</name>
</gene>
<dbReference type="GO" id="GO:0005452">
    <property type="term" value="F:solute:inorganic anion antiporter activity"/>
    <property type="evidence" value="ECO:0007669"/>
    <property type="project" value="InterPro"/>
</dbReference>
<dbReference type="EMBL" id="JAEAOA010000869">
    <property type="protein sequence ID" value="KAK3611749.1"/>
    <property type="molecule type" value="Genomic_DNA"/>
</dbReference>
<keyword evidence="3 5" id="KW-1133">Transmembrane helix</keyword>
<keyword evidence="4 5" id="KW-0472">Membrane</keyword>
<accession>A0AAE0TKQ6</accession>
<keyword evidence="8" id="KW-1185">Reference proteome</keyword>
<reference evidence="7" key="2">
    <citation type="journal article" date="2021" name="Genome Biol. Evol.">
        <title>Developing a high-quality reference genome for a parasitic bivalve with doubly uniparental inheritance (Bivalvia: Unionida).</title>
        <authorList>
            <person name="Smith C.H."/>
        </authorList>
    </citation>
    <scope>NUCLEOTIDE SEQUENCE</scope>
    <source>
        <strain evidence="7">CHS0354</strain>
        <tissue evidence="7">Mantle</tissue>
    </source>
</reference>
<dbReference type="Pfam" id="PF00955">
    <property type="entry name" value="HCO3_cotransp"/>
    <property type="match status" value="1"/>
</dbReference>
<evidence type="ECO:0000256" key="2">
    <source>
        <dbReference type="ARBA" id="ARBA00022692"/>
    </source>
</evidence>
<protein>
    <recommendedName>
        <fullName evidence="6">Bicarbonate transporter-like transmembrane domain-containing protein</fullName>
    </recommendedName>
</protein>
<dbReference type="PANTHER" id="PTHR11453:SF36">
    <property type="entry name" value="ANION EXCHANGE PROTEIN"/>
    <property type="match status" value="1"/>
</dbReference>
<reference evidence="7" key="3">
    <citation type="submission" date="2023-05" db="EMBL/GenBank/DDBJ databases">
        <authorList>
            <person name="Smith C.H."/>
        </authorList>
    </citation>
    <scope>NUCLEOTIDE SEQUENCE</scope>
    <source>
        <strain evidence="7">CHS0354</strain>
        <tissue evidence="7">Mantle</tissue>
    </source>
</reference>
<evidence type="ECO:0000256" key="5">
    <source>
        <dbReference type="SAM" id="Phobius"/>
    </source>
</evidence>
<evidence type="ECO:0000256" key="4">
    <source>
        <dbReference type="ARBA" id="ARBA00023136"/>
    </source>
</evidence>
<proteinExistence type="predicted"/>
<feature type="transmembrane region" description="Helical" evidence="5">
    <location>
        <begin position="87"/>
        <end position="110"/>
    </location>
</feature>
<dbReference type="PANTHER" id="PTHR11453">
    <property type="entry name" value="ANION EXCHANGE PROTEIN"/>
    <property type="match status" value="1"/>
</dbReference>
<feature type="transmembrane region" description="Helical" evidence="5">
    <location>
        <begin position="199"/>
        <end position="217"/>
    </location>
</feature>
<dbReference type="InterPro" id="IPR003020">
    <property type="entry name" value="HCO3_transpt_euk"/>
</dbReference>
<evidence type="ECO:0000259" key="6">
    <source>
        <dbReference type="Pfam" id="PF00955"/>
    </source>
</evidence>
<dbReference type="InterPro" id="IPR011531">
    <property type="entry name" value="HCO3_transpt-like_TM_dom"/>
</dbReference>
<evidence type="ECO:0000313" key="7">
    <source>
        <dbReference type="EMBL" id="KAK3611749.1"/>
    </source>
</evidence>
<keyword evidence="2 5" id="KW-0812">Transmembrane</keyword>
<dbReference type="GO" id="GO:0051453">
    <property type="term" value="P:regulation of intracellular pH"/>
    <property type="evidence" value="ECO:0007669"/>
    <property type="project" value="TreeGrafter"/>
</dbReference>
<dbReference type="GO" id="GO:0006820">
    <property type="term" value="P:monoatomic anion transport"/>
    <property type="evidence" value="ECO:0007669"/>
    <property type="project" value="InterPro"/>
</dbReference>
<evidence type="ECO:0000256" key="1">
    <source>
        <dbReference type="ARBA" id="ARBA00004141"/>
    </source>
</evidence>
<feature type="domain" description="Bicarbonate transporter-like transmembrane" evidence="6">
    <location>
        <begin position="1"/>
        <end position="230"/>
    </location>
</feature>
<dbReference type="Proteomes" id="UP001195483">
    <property type="component" value="Unassembled WGS sequence"/>
</dbReference>
<comment type="caution">
    <text evidence="7">The sequence shown here is derived from an EMBL/GenBank/DDBJ whole genome shotgun (WGS) entry which is preliminary data.</text>
</comment>
<evidence type="ECO:0000256" key="3">
    <source>
        <dbReference type="ARBA" id="ARBA00022989"/>
    </source>
</evidence>
<name>A0AAE0TKQ6_9BIVA</name>
<dbReference type="GO" id="GO:0005886">
    <property type="term" value="C:plasma membrane"/>
    <property type="evidence" value="ECO:0007669"/>
    <property type="project" value="TreeGrafter"/>
</dbReference>
<dbReference type="PRINTS" id="PR01231">
    <property type="entry name" value="HCO3TRNSPORT"/>
</dbReference>
<sequence length="251" mass="27886">MECILAASLTGVIYALLSGQPMNILGNTGPIHVLEGILYRFCKDKEWDFMSFWLLTGLWTAIFITIVVAFDLSCLVKFITRFTEESFASLIALIFIYEAFAKVADIPFIAPVYFYPPGNSSQCTCFMPLLTNTSNGTFTHATAVYQIIVGNNNNTSKREITHNVTVTTPFSHLGVESCKALGGTSMGDVCATANYVPDVFFFSWILFLGMFTLAMSLDKFRNSLFFPTFVSLESILKILIPPPPNISIQLR</sequence>
<dbReference type="GO" id="GO:0008510">
    <property type="term" value="F:sodium:bicarbonate symporter activity"/>
    <property type="evidence" value="ECO:0007669"/>
    <property type="project" value="TreeGrafter"/>
</dbReference>
<organism evidence="7 8">
    <name type="scientific">Potamilus streckersoni</name>
    <dbReference type="NCBI Taxonomy" id="2493646"/>
    <lineage>
        <taxon>Eukaryota</taxon>
        <taxon>Metazoa</taxon>
        <taxon>Spiralia</taxon>
        <taxon>Lophotrochozoa</taxon>
        <taxon>Mollusca</taxon>
        <taxon>Bivalvia</taxon>
        <taxon>Autobranchia</taxon>
        <taxon>Heteroconchia</taxon>
        <taxon>Palaeoheterodonta</taxon>
        <taxon>Unionida</taxon>
        <taxon>Unionoidea</taxon>
        <taxon>Unionidae</taxon>
        <taxon>Ambleminae</taxon>
        <taxon>Lampsilini</taxon>
        <taxon>Potamilus</taxon>
    </lineage>
</organism>
<dbReference type="AlphaFoldDB" id="A0AAE0TKQ6"/>
<feature type="transmembrane region" description="Helical" evidence="5">
    <location>
        <begin position="50"/>
        <end position="75"/>
    </location>
</feature>
<comment type="subcellular location">
    <subcellularLocation>
        <location evidence="1">Membrane</location>
        <topology evidence="1">Multi-pass membrane protein</topology>
    </subcellularLocation>
</comment>